<accession>A0ABV0PJ20</accession>
<reference evidence="3 4" key="1">
    <citation type="submission" date="2021-06" db="EMBL/GenBank/DDBJ databases">
        <authorList>
            <person name="Palmer J.M."/>
        </authorList>
    </citation>
    <scope>NUCLEOTIDE SEQUENCE [LARGE SCALE GENOMIC DNA]</scope>
    <source>
        <strain evidence="3 4">GA_2019</strain>
        <tissue evidence="3">Muscle</tissue>
    </source>
</reference>
<evidence type="ECO:0000256" key="1">
    <source>
        <dbReference type="SAM" id="MobiDB-lite"/>
    </source>
</evidence>
<dbReference type="Proteomes" id="UP001476798">
    <property type="component" value="Unassembled WGS sequence"/>
</dbReference>
<proteinExistence type="predicted"/>
<keyword evidence="2" id="KW-1133">Transmembrane helix</keyword>
<organism evidence="3 4">
    <name type="scientific">Goodea atripinnis</name>
    <dbReference type="NCBI Taxonomy" id="208336"/>
    <lineage>
        <taxon>Eukaryota</taxon>
        <taxon>Metazoa</taxon>
        <taxon>Chordata</taxon>
        <taxon>Craniata</taxon>
        <taxon>Vertebrata</taxon>
        <taxon>Euteleostomi</taxon>
        <taxon>Actinopterygii</taxon>
        <taxon>Neopterygii</taxon>
        <taxon>Teleostei</taxon>
        <taxon>Neoteleostei</taxon>
        <taxon>Acanthomorphata</taxon>
        <taxon>Ovalentaria</taxon>
        <taxon>Atherinomorphae</taxon>
        <taxon>Cyprinodontiformes</taxon>
        <taxon>Goodeidae</taxon>
        <taxon>Goodea</taxon>
    </lineage>
</organism>
<keyword evidence="4" id="KW-1185">Reference proteome</keyword>
<keyword evidence="2" id="KW-0812">Transmembrane</keyword>
<evidence type="ECO:0000256" key="2">
    <source>
        <dbReference type="SAM" id="Phobius"/>
    </source>
</evidence>
<name>A0ABV0PJ20_9TELE</name>
<feature type="non-terminal residue" evidence="3">
    <location>
        <position position="1"/>
    </location>
</feature>
<evidence type="ECO:0000313" key="3">
    <source>
        <dbReference type="EMBL" id="MEQ2183411.1"/>
    </source>
</evidence>
<feature type="region of interest" description="Disordered" evidence="1">
    <location>
        <begin position="1"/>
        <end position="59"/>
    </location>
</feature>
<dbReference type="EMBL" id="JAHRIO010075852">
    <property type="protein sequence ID" value="MEQ2183411.1"/>
    <property type="molecule type" value="Genomic_DNA"/>
</dbReference>
<feature type="transmembrane region" description="Helical" evidence="2">
    <location>
        <begin position="61"/>
        <end position="81"/>
    </location>
</feature>
<sequence length="96" mass="10471">AEASSAPGAEDPQSPDDSSPIRPLSPRQRRAQQHSRQAPRGGREPVASRAMFAPAPHHNESHAGSAVLIVVLTLALAALIFRRIYLANEYKFNYDL</sequence>
<evidence type="ECO:0000313" key="4">
    <source>
        <dbReference type="Proteomes" id="UP001476798"/>
    </source>
</evidence>
<comment type="caution">
    <text evidence="3">The sequence shown here is derived from an EMBL/GenBank/DDBJ whole genome shotgun (WGS) entry which is preliminary data.</text>
</comment>
<keyword evidence="2" id="KW-0472">Membrane</keyword>
<protein>
    <submittedName>
        <fullName evidence="3">Uncharacterized protein</fullName>
    </submittedName>
</protein>
<gene>
    <name evidence="3" type="ORF">GOODEAATRI_032233</name>
</gene>